<dbReference type="PANTHER" id="PTHR43618:SF18">
    <property type="entry name" value="SHORT CHAIN DEHYDROGENASE_REDUCTASE FAMILY (AFU_ORTHOLOGUE AFUA_5G12480)"/>
    <property type="match status" value="1"/>
</dbReference>
<dbReference type="PRINTS" id="PR00081">
    <property type="entry name" value="GDHRDH"/>
</dbReference>
<dbReference type="Gene3D" id="3.40.50.720">
    <property type="entry name" value="NAD(P)-binding Rossmann-like Domain"/>
    <property type="match status" value="1"/>
</dbReference>
<dbReference type="AlphaFoldDB" id="A0A6A6CLU6"/>
<dbReference type="InterPro" id="IPR002347">
    <property type="entry name" value="SDR_fam"/>
</dbReference>
<dbReference type="CDD" id="cd05233">
    <property type="entry name" value="SDR_c"/>
    <property type="match status" value="1"/>
</dbReference>
<name>A0A6A6CLU6_ZASCE</name>
<dbReference type="PROSITE" id="PS00061">
    <property type="entry name" value="ADH_SHORT"/>
    <property type="match status" value="1"/>
</dbReference>
<dbReference type="SUPFAM" id="SSF51735">
    <property type="entry name" value="NAD(P)-binding Rossmann-fold domains"/>
    <property type="match status" value="1"/>
</dbReference>
<dbReference type="GeneID" id="54566090"/>
<evidence type="ECO:0000256" key="4">
    <source>
        <dbReference type="RuleBase" id="RU000363"/>
    </source>
</evidence>
<evidence type="ECO:0000256" key="1">
    <source>
        <dbReference type="ARBA" id="ARBA00006484"/>
    </source>
</evidence>
<accession>A0A6A6CLU6</accession>
<dbReference type="PANTHER" id="PTHR43618">
    <property type="entry name" value="7-ALPHA-HYDROXYSTEROID DEHYDROGENASE"/>
    <property type="match status" value="1"/>
</dbReference>
<evidence type="ECO:0000313" key="5">
    <source>
        <dbReference type="EMBL" id="KAF2166406.1"/>
    </source>
</evidence>
<dbReference type="InterPro" id="IPR036291">
    <property type="entry name" value="NAD(P)-bd_dom_sf"/>
</dbReference>
<reference evidence="5" key="1">
    <citation type="journal article" date="2020" name="Stud. Mycol.">
        <title>101 Dothideomycetes genomes: a test case for predicting lifestyles and emergence of pathogens.</title>
        <authorList>
            <person name="Haridas S."/>
            <person name="Albert R."/>
            <person name="Binder M."/>
            <person name="Bloem J."/>
            <person name="Labutti K."/>
            <person name="Salamov A."/>
            <person name="Andreopoulos B."/>
            <person name="Baker S."/>
            <person name="Barry K."/>
            <person name="Bills G."/>
            <person name="Bluhm B."/>
            <person name="Cannon C."/>
            <person name="Castanera R."/>
            <person name="Culley D."/>
            <person name="Daum C."/>
            <person name="Ezra D."/>
            <person name="Gonzalez J."/>
            <person name="Henrissat B."/>
            <person name="Kuo A."/>
            <person name="Liang C."/>
            <person name="Lipzen A."/>
            <person name="Lutzoni F."/>
            <person name="Magnuson J."/>
            <person name="Mondo S."/>
            <person name="Nolan M."/>
            <person name="Ohm R."/>
            <person name="Pangilinan J."/>
            <person name="Park H.-J."/>
            <person name="Ramirez L."/>
            <person name="Alfaro M."/>
            <person name="Sun H."/>
            <person name="Tritt A."/>
            <person name="Yoshinaga Y."/>
            <person name="Zwiers L.-H."/>
            <person name="Turgeon B."/>
            <person name="Goodwin S."/>
            <person name="Spatafora J."/>
            <person name="Crous P."/>
            <person name="Grigoriev I."/>
        </authorList>
    </citation>
    <scope>NUCLEOTIDE SEQUENCE</scope>
    <source>
        <strain evidence="5">ATCC 36951</strain>
    </source>
</reference>
<organism evidence="5 6">
    <name type="scientific">Zasmidium cellare ATCC 36951</name>
    <dbReference type="NCBI Taxonomy" id="1080233"/>
    <lineage>
        <taxon>Eukaryota</taxon>
        <taxon>Fungi</taxon>
        <taxon>Dikarya</taxon>
        <taxon>Ascomycota</taxon>
        <taxon>Pezizomycotina</taxon>
        <taxon>Dothideomycetes</taxon>
        <taxon>Dothideomycetidae</taxon>
        <taxon>Mycosphaerellales</taxon>
        <taxon>Mycosphaerellaceae</taxon>
        <taxon>Zasmidium</taxon>
    </lineage>
</organism>
<evidence type="ECO:0008006" key="7">
    <source>
        <dbReference type="Google" id="ProtNLM"/>
    </source>
</evidence>
<dbReference type="PRINTS" id="PR00080">
    <property type="entry name" value="SDRFAMILY"/>
</dbReference>
<dbReference type="InterPro" id="IPR020904">
    <property type="entry name" value="Sc_DH/Rdtase_CS"/>
</dbReference>
<evidence type="ECO:0000256" key="3">
    <source>
        <dbReference type="ARBA" id="ARBA00023002"/>
    </source>
</evidence>
<sequence length="303" mass="33261">MAIRPIAAEMFDITDCIAVITGGGSGIGSMIAKSLAANGAKVYILGRRLEVLEKAAKEMVHILFFVNCSVNSTEDLQRAVDFIDQTDGRINLLINNAGIATPNLEPHQARPQPKWDIKKVRDFWFSKKFSDYAAVFETNTTAALQVTFAFLELLDKGNKFRERQEAAAKSNGKVFRGPYTYTRSQVLSLSSVGGFGRDNSAFIYGASKAGTTHMMKNLATYLIPWHIRVNVLAPGYFNTDMMGDWYKATGGRLPPTLVPEERFGELHEMGGTVVWLASKAGAYCNGQVVLIDGGYIATHPATY</sequence>
<comment type="similarity">
    <text evidence="1 4">Belongs to the short-chain dehydrogenases/reductases (SDR) family.</text>
</comment>
<protein>
    <recommendedName>
        <fullName evidence="7">Ketoreductase (KR) domain-containing protein</fullName>
    </recommendedName>
</protein>
<evidence type="ECO:0000313" key="6">
    <source>
        <dbReference type="Proteomes" id="UP000799537"/>
    </source>
</evidence>
<dbReference type="EMBL" id="ML993596">
    <property type="protein sequence ID" value="KAF2166406.1"/>
    <property type="molecule type" value="Genomic_DNA"/>
</dbReference>
<dbReference type="Pfam" id="PF00106">
    <property type="entry name" value="adh_short"/>
    <property type="match status" value="1"/>
</dbReference>
<keyword evidence="3" id="KW-0560">Oxidoreductase</keyword>
<dbReference type="Pfam" id="PF13561">
    <property type="entry name" value="adh_short_C2"/>
    <property type="match status" value="1"/>
</dbReference>
<dbReference type="RefSeq" id="XP_033667295.1">
    <property type="nucleotide sequence ID" value="XM_033812818.1"/>
</dbReference>
<evidence type="ECO:0000256" key="2">
    <source>
        <dbReference type="ARBA" id="ARBA00022857"/>
    </source>
</evidence>
<dbReference type="InterPro" id="IPR052178">
    <property type="entry name" value="Sec_Metab_Biosynth_SDR"/>
</dbReference>
<keyword evidence="6" id="KW-1185">Reference proteome</keyword>
<dbReference type="Proteomes" id="UP000799537">
    <property type="component" value="Unassembled WGS sequence"/>
</dbReference>
<keyword evidence="2" id="KW-0521">NADP</keyword>
<dbReference type="GO" id="GO:0016491">
    <property type="term" value="F:oxidoreductase activity"/>
    <property type="evidence" value="ECO:0007669"/>
    <property type="project" value="UniProtKB-KW"/>
</dbReference>
<proteinExistence type="inferred from homology"/>
<dbReference type="OrthoDB" id="2898618at2759"/>
<gene>
    <name evidence="5" type="ORF">M409DRAFT_54758</name>
</gene>